<protein>
    <recommendedName>
        <fullName evidence="2 3">Single-stranded DNA-binding protein</fullName>
        <shortName evidence="2">SSB</shortName>
    </recommendedName>
</protein>
<evidence type="ECO:0000256" key="4">
    <source>
        <dbReference type="SAM" id="MobiDB-lite"/>
    </source>
</evidence>
<comment type="caution">
    <text evidence="2">Lacks conserved residue(s) required for the propagation of feature annotation.</text>
</comment>
<keyword evidence="1 2" id="KW-0238">DNA-binding</keyword>
<dbReference type="InterPro" id="IPR000424">
    <property type="entry name" value="Primosome_PriB/ssb"/>
</dbReference>
<accession>A0A1H7JIJ1</accession>
<dbReference type="GO" id="GO:0003697">
    <property type="term" value="F:single-stranded DNA binding"/>
    <property type="evidence" value="ECO:0007669"/>
    <property type="project" value="UniProtKB-UniRule"/>
</dbReference>
<feature type="compositionally biased region" description="Low complexity" evidence="4">
    <location>
        <begin position="162"/>
        <end position="172"/>
    </location>
</feature>
<dbReference type="EMBL" id="FOAT01000005">
    <property type="protein sequence ID" value="SEK74421.1"/>
    <property type="molecule type" value="Genomic_DNA"/>
</dbReference>
<dbReference type="PANTHER" id="PTHR10302">
    <property type="entry name" value="SINGLE-STRANDED DNA-BINDING PROTEIN"/>
    <property type="match status" value="1"/>
</dbReference>
<dbReference type="NCBIfam" id="TIGR00621">
    <property type="entry name" value="ssb"/>
    <property type="match status" value="1"/>
</dbReference>
<dbReference type="Pfam" id="PF00436">
    <property type="entry name" value="SSB"/>
    <property type="match status" value="1"/>
</dbReference>
<reference evidence="5 6" key="1">
    <citation type="submission" date="2016-10" db="EMBL/GenBank/DDBJ databases">
        <authorList>
            <person name="de Groot N.N."/>
        </authorList>
    </citation>
    <scope>NUCLEOTIDE SEQUENCE [LARGE SCALE GENOMIC DNA]</scope>
    <source>
        <strain evidence="5 6">KH2T6</strain>
    </source>
</reference>
<dbReference type="RefSeq" id="WP_074831902.1">
    <property type="nucleotide sequence ID" value="NZ_FOAT01000005.1"/>
</dbReference>
<evidence type="ECO:0000256" key="1">
    <source>
        <dbReference type="ARBA" id="ARBA00023125"/>
    </source>
</evidence>
<organism evidence="5 6">
    <name type="scientific">Ruminococcus albus</name>
    <dbReference type="NCBI Taxonomy" id="1264"/>
    <lineage>
        <taxon>Bacteria</taxon>
        <taxon>Bacillati</taxon>
        <taxon>Bacillota</taxon>
        <taxon>Clostridia</taxon>
        <taxon>Eubacteriales</taxon>
        <taxon>Oscillospiraceae</taxon>
        <taxon>Ruminococcus</taxon>
    </lineage>
</organism>
<dbReference type="CDD" id="cd04496">
    <property type="entry name" value="SSB_OBF"/>
    <property type="match status" value="1"/>
</dbReference>
<evidence type="ECO:0000313" key="5">
    <source>
        <dbReference type="EMBL" id="SEK74421.1"/>
    </source>
</evidence>
<dbReference type="GO" id="GO:0006260">
    <property type="term" value="P:DNA replication"/>
    <property type="evidence" value="ECO:0007669"/>
    <property type="project" value="InterPro"/>
</dbReference>
<name>A0A1H7JIJ1_RUMAL</name>
<dbReference type="Proteomes" id="UP000186015">
    <property type="component" value="Unassembled WGS sequence"/>
</dbReference>
<dbReference type="Gene3D" id="2.40.50.140">
    <property type="entry name" value="Nucleic acid-binding proteins"/>
    <property type="match status" value="1"/>
</dbReference>
<dbReference type="PANTHER" id="PTHR10302:SF27">
    <property type="entry name" value="SINGLE-STRANDED DNA-BINDING PROTEIN"/>
    <property type="match status" value="1"/>
</dbReference>
<proteinExistence type="inferred from homology"/>
<evidence type="ECO:0000256" key="2">
    <source>
        <dbReference type="HAMAP-Rule" id="MF_00984"/>
    </source>
</evidence>
<dbReference type="HAMAP" id="MF_00984">
    <property type="entry name" value="SSB"/>
    <property type="match status" value="1"/>
</dbReference>
<dbReference type="OrthoDB" id="9809878at2"/>
<dbReference type="AlphaFoldDB" id="A0A1H7JIJ1"/>
<evidence type="ECO:0000256" key="3">
    <source>
        <dbReference type="RuleBase" id="RU000524"/>
    </source>
</evidence>
<comment type="subunit">
    <text evidence="2">Homotetramer.</text>
</comment>
<dbReference type="InterPro" id="IPR011344">
    <property type="entry name" value="ssDNA-bd"/>
</dbReference>
<dbReference type="PROSITE" id="PS50935">
    <property type="entry name" value="SSB"/>
    <property type="match status" value="1"/>
</dbReference>
<dbReference type="SUPFAM" id="SSF50249">
    <property type="entry name" value="Nucleic acid-binding proteins"/>
    <property type="match status" value="1"/>
</dbReference>
<feature type="region of interest" description="Disordered" evidence="4">
    <location>
        <begin position="156"/>
        <end position="180"/>
    </location>
</feature>
<dbReference type="GO" id="GO:0009295">
    <property type="term" value="C:nucleoid"/>
    <property type="evidence" value="ECO:0007669"/>
    <property type="project" value="TreeGrafter"/>
</dbReference>
<dbReference type="InterPro" id="IPR012340">
    <property type="entry name" value="NA-bd_OB-fold"/>
</dbReference>
<sequence>MLNRVILMGRITQDLEVRQTPNGQAVVTFNVAVDRNFKDQNGQYQSDFITCVAWRQQAEFIGKYFGKGRMIAIEGNLRTRTYEDKNGTKHYVTEVFVDSVSFTGEKANQGGGNYTNNYGGGNNGFGNNNGGYSNGGNGGYNGGGYNNGGFNNNGGFGGNNGGNQNSFNNNNNQAPSNDALNIGDLSEFEDVLSDDGVPF</sequence>
<gene>
    <name evidence="5" type="ORF">SAMN05216469_10578</name>
</gene>
<evidence type="ECO:0000313" key="6">
    <source>
        <dbReference type="Proteomes" id="UP000186015"/>
    </source>
</evidence>